<reference evidence="2" key="1">
    <citation type="submission" date="2017-09" db="EMBL/GenBank/DDBJ databases">
        <title>Depth-based differentiation of microbial function through sediment-hosted aquifers and enrichment of novel symbionts in the deep terrestrial subsurface.</title>
        <authorList>
            <person name="Probst A.J."/>
            <person name="Ladd B."/>
            <person name="Jarett J.K."/>
            <person name="Geller-Mcgrath D.E."/>
            <person name="Sieber C.M.K."/>
            <person name="Emerson J.B."/>
            <person name="Anantharaman K."/>
            <person name="Thomas B.C."/>
            <person name="Malmstrom R."/>
            <person name="Stieglmeier M."/>
            <person name="Klingl A."/>
            <person name="Woyke T."/>
            <person name="Ryan C.M."/>
            <person name="Banfield J.F."/>
        </authorList>
    </citation>
    <scope>NUCLEOTIDE SEQUENCE [LARGE SCALE GENOMIC DNA]</scope>
</reference>
<protein>
    <submittedName>
        <fullName evidence="1">Uncharacterized protein</fullName>
    </submittedName>
</protein>
<dbReference type="Proteomes" id="UP000229631">
    <property type="component" value="Unassembled WGS sequence"/>
</dbReference>
<gene>
    <name evidence="1" type="ORF">COS54_02235</name>
</gene>
<dbReference type="EMBL" id="PEVC01000039">
    <property type="protein sequence ID" value="PIV00899.1"/>
    <property type="molecule type" value="Genomic_DNA"/>
</dbReference>
<organism evidence="1 2">
    <name type="scientific">Candidatus Shapirobacteria bacterium CG03_land_8_20_14_0_80_39_12</name>
    <dbReference type="NCBI Taxonomy" id="1974879"/>
    <lineage>
        <taxon>Bacteria</taxon>
        <taxon>Candidatus Shapironibacteriota</taxon>
    </lineage>
</organism>
<name>A0A2M7BCS8_9BACT</name>
<comment type="caution">
    <text evidence="1">The sequence shown here is derived from an EMBL/GenBank/DDBJ whole genome shotgun (WGS) entry which is preliminary data.</text>
</comment>
<dbReference type="AlphaFoldDB" id="A0A2M7BCS8"/>
<sequence>MDYINHGNWPIVKSDFFRQANKIIFFRLKRRVFWGHGDILKERRLKVKLLGKERIKIIL</sequence>
<accession>A0A2M7BCS8</accession>
<evidence type="ECO:0000313" key="2">
    <source>
        <dbReference type="Proteomes" id="UP000229631"/>
    </source>
</evidence>
<evidence type="ECO:0000313" key="1">
    <source>
        <dbReference type="EMBL" id="PIV00899.1"/>
    </source>
</evidence>
<proteinExistence type="predicted"/>